<dbReference type="Pfam" id="PF06186">
    <property type="entry name" value="DUF992"/>
    <property type="match status" value="1"/>
</dbReference>
<sequence length="161" mass="16359">MKRLSKMALVLAGTTLLATPAFAQDGNAGVKIGVLTCAVEGETNFVVGSRATLDCTYEEANTNQVERYTGTVSDFGLDIGTTNNATLVWAVMAPTTDIEPGALEGTYGGLTAGASLGAGVKANALIGGFNESVVLNPVSVESQTGVNLTLGVTQLTLTSLS</sequence>
<feature type="chain" id="PRO_5046901230" evidence="1">
    <location>
        <begin position="24"/>
        <end position="161"/>
    </location>
</feature>
<keyword evidence="3" id="KW-1185">Reference proteome</keyword>
<comment type="caution">
    <text evidence="2">The sequence shown here is derived from an EMBL/GenBank/DDBJ whole genome shotgun (WGS) entry which is preliminary data.</text>
</comment>
<evidence type="ECO:0000313" key="3">
    <source>
        <dbReference type="Proteomes" id="UP001300261"/>
    </source>
</evidence>
<reference evidence="2 3" key="1">
    <citation type="journal article" date="2016" name="Int. J. Syst. Evol. Microbiol.">
        <title>Labrenzia salina sp. nov., isolated from the rhizosphere of the halophyte Arthrocnemum macrostachyum.</title>
        <authorList>
            <person name="Camacho M."/>
            <person name="Redondo-Gomez S."/>
            <person name="Rodriguez-Llorente I."/>
            <person name="Rohde M."/>
            <person name="Sproer C."/>
            <person name="Schumann P."/>
            <person name="Klenk H.P."/>
            <person name="Montero-Calasanz M.D.C."/>
        </authorList>
    </citation>
    <scope>NUCLEOTIDE SEQUENCE [LARGE SCALE GENOMIC DNA]</scope>
    <source>
        <strain evidence="2 3">DSM 29163</strain>
    </source>
</reference>
<feature type="signal peptide" evidence="1">
    <location>
        <begin position="1"/>
        <end position="23"/>
    </location>
</feature>
<keyword evidence="1" id="KW-0732">Signal</keyword>
<proteinExistence type="predicted"/>
<dbReference type="RefSeq" id="WP_265966661.1">
    <property type="nucleotide sequence ID" value="NZ_JAPEVI010000003.1"/>
</dbReference>
<dbReference type="InterPro" id="IPR009333">
    <property type="entry name" value="DUF992"/>
</dbReference>
<accession>A0ABT3R913</accession>
<gene>
    <name evidence="2" type="ORF">ON753_25115</name>
</gene>
<dbReference type="Proteomes" id="UP001300261">
    <property type="component" value="Unassembled WGS sequence"/>
</dbReference>
<evidence type="ECO:0000256" key="1">
    <source>
        <dbReference type="SAM" id="SignalP"/>
    </source>
</evidence>
<protein>
    <submittedName>
        <fullName evidence="2">DUF992 domain-containing protein</fullName>
    </submittedName>
</protein>
<dbReference type="EMBL" id="JAPEVI010000003">
    <property type="protein sequence ID" value="MCX2725599.1"/>
    <property type="molecule type" value="Genomic_DNA"/>
</dbReference>
<evidence type="ECO:0000313" key="2">
    <source>
        <dbReference type="EMBL" id="MCX2725599.1"/>
    </source>
</evidence>
<organism evidence="2 3">
    <name type="scientific">Roseibium salinum</name>
    <dbReference type="NCBI Taxonomy" id="1604349"/>
    <lineage>
        <taxon>Bacteria</taxon>
        <taxon>Pseudomonadati</taxon>
        <taxon>Pseudomonadota</taxon>
        <taxon>Alphaproteobacteria</taxon>
        <taxon>Hyphomicrobiales</taxon>
        <taxon>Stappiaceae</taxon>
        <taxon>Roseibium</taxon>
    </lineage>
</organism>
<name>A0ABT3R913_9HYPH</name>